<dbReference type="Gene3D" id="3.90.70.10">
    <property type="entry name" value="Cysteine proteinases"/>
    <property type="match status" value="1"/>
</dbReference>
<dbReference type="OrthoDB" id="10253408at2759"/>
<protein>
    <recommendedName>
        <fullName evidence="1">Peptidase C1A papain C-terminal domain-containing protein</fullName>
    </recommendedName>
</protein>
<sequence>MSRNTGISKRGYCRLLPGHSSSDPFGRVREDCRSHTGPSVVDARHSNFQFYSSCVYYEPNCSVTPGNQALILVGYGTDPVEGDYWILKSSWGTTWAEKIQKTKNKNRKTNRITMEFRQWRQHLHIPR</sequence>
<evidence type="ECO:0000313" key="3">
    <source>
        <dbReference type="Proteomes" id="UP000298663"/>
    </source>
</evidence>
<gene>
    <name evidence="2" type="ORF">L596_000421</name>
</gene>
<evidence type="ECO:0000259" key="1">
    <source>
        <dbReference type="Pfam" id="PF00112"/>
    </source>
</evidence>
<name>A0A4U8UI44_STECR</name>
<comment type="caution">
    <text evidence="2">The sequence shown here is derived from an EMBL/GenBank/DDBJ whole genome shotgun (WGS) entry which is preliminary data.</text>
</comment>
<accession>A0A4U8UI44</accession>
<dbReference type="Pfam" id="PF00112">
    <property type="entry name" value="Peptidase_C1"/>
    <property type="match status" value="1"/>
</dbReference>
<dbReference type="InterPro" id="IPR000668">
    <property type="entry name" value="Peptidase_C1A_C"/>
</dbReference>
<keyword evidence="3" id="KW-1185">Reference proteome</keyword>
<dbReference type="SUPFAM" id="SSF54001">
    <property type="entry name" value="Cysteine proteinases"/>
    <property type="match status" value="1"/>
</dbReference>
<dbReference type="InterPro" id="IPR038765">
    <property type="entry name" value="Papain-like_cys_pep_sf"/>
</dbReference>
<organism evidence="2 3">
    <name type="scientific">Steinernema carpocapsae</name>
    <name type="common">Entomopathogenic nematode</name>
    <dbReference type="NCBI Taxonomy" id="34508"/>
    <lineage>
        <taxon>Eukaryota</taxon>
        <taxon>Metazoa</taxon>
        <taxon>Ecdysozoa</taxon>
        <taxon>Nematoda</taxon>
        <taxon>Chromadorea</taxon>
        <taxon>Rhabditida</taxon>
        <taxon>Tylenchina</taxon>
        <taxon>Panagrolaimomorpha</taxon>
        <taxon>Strongyloidoidea</taxon>
        <taxon>Steinernematidae</taxon>
        <taxon>Steinernema</taxon>
    </lineage>
</organism>
<reference evidence="2 3" key="2">
    <citation type="journal article" date="2019" name="G3 (Bethesda)">
        <title>Hybrid Assembly of the Genome of the Entomopathogenic Nematode Steinernema carpocapsae Identifies the X-Chromosome.</title>
        <authorList>
            <person name="Serra L."/>
            <person name="Macchietto M."/>
            <person name="Macias-Munoz A."/>
            <person name="McGill C.J."/>
            <person name="Rodriguez I.M."/>
            <person name="Rodriguez B."/>
            <person name="Murad R."/>
            <person name="Mortazavi A."/>
        </authorList>
    </citation>
    <scope>NUCLEOTIDE SEQUENCE [LARGE SCALE GENOMIC DNA]</scope>
    <source>
        <strain evidence="2 3">ALL</strain>
    </source>
</reference>
<reference evidence="2 3" key="1">
    <citation type="journal article" date="2015" name="Genome Biol.">
        <title>Comparative genomics of Steinernema reveals deeply conserved gene regulatory networks.</title>
        <authorList>
            <person name="Dillman A.R."/>
            <person name="Macchietto M."/>
            <person name="Porter C.F."/>
            <person name="Rogers A."/>
            <person name="Williams B."/>
            <person name="Antoshechkin I."/>
            <person name="Lee M.M."/>
            <person name="Goodwin Z."/>
            <person name="Lu X."/>
            <person name="Lewis E.E."/>
            <person name="Goodrich-Blair H."/>
            <person name="Stock S.P."/>
            <person name="Adams B.J."/>
            <person name="Sternberg P.W."/>
            <person name="Mortazavi A."/>
        </authorList>
    </citation>
    <scope>NUCLEOTIDE SEQUENCE [LARGE SCALE GENOMIC DNA]</scope>
    <source>
        <strain evidence="2 3">ALL</strain>
    </source>
</reference>
<feature type="domain" description="Peptidase C1A papain C-terminal" evidence="1">
    <location>
        <begin position="40"/>
        <end position="98"/>
    </location>
</feature>
<dbReference type="EMBL" id="AZBU02000001">
    <property type="protein sequence ID" value="TMS32602.1"/>
    <property type="molecule type" value="Genomic_DNA"/>
</dbReference>
<evidence type="ECO:0000313" key="2">
    <source>
        <dbReference type="EMBL" id="TMS32602.1"/>
    </source>
</evidence>
<dbReference type="STRING" id="34508.A0A4U8UI44"/>
<dbReference type="GO" id="GO:0008234">
    <property type="term" value="F:cysteine-type peptidase activity"/>
    <property type="evidence" value="ECO:0007669"/>
    <property type="project" value="InterPro"/>
</dbReference>
<dbReference type="AlphaFoldDB" id="A0A4U8UI44"/>
<dbReference type="Proteomes" id="UP000298663">
    <property type="component" value="Unassembled WGS sequence"/>
</dbReference>
<dbReference type="GO" id="GO:0006508">
    <property type="term" value="P:proteolysis"/>
    <property type="evidence" value="ECO:0007669"/>
    <property type="project" value="InterPro"/>
</dbReference>
<proteinExistence type="predicted"/>